<dbReference type="InterPro" id="IPR038765">
    <property type="entry name" value="Papain-like_cys_pep_sf"/>
</dbReference>
<feature type="compositionally biased region" description="Basic and acidic residues" evidence="16">
    <location>
        <begin position="16"/>
        <end position="36"/>
    </location>
</feature>
<comment type="similarity">
    <text evidence="2">Belongs to the DRC7 family.</text>
</comment>
<dbReference type="InterPro" id="IPR056291">
    <property type="entry name" value="MORN_DRC7"/>
</dbReference>
<dbReference type="PANTHER" id="PTHR35249:SF2">
    <property type="entry name" value="DYNEIN REGULATORY COMPLEX SUBUNIT 7"/>
    <property type="match status" value="1"/>
</dbReference>
<dbReference type="RefSeq" id="XP_003472009.1">
    <property type="nucleotide sequence ID" value="XM_003471961.3"/>
</dbReference>
<dbReference type="Bgee" id="ENSCPOG00000023534">
    <property type="expression patterns" value="Expressed in testis and 2 other cell types or tissues"/>
</dbReference>
<proteinExistence type="inferred from homology"/>
<dbReference type="SUPFAM" id="SSF54001">
    <property type="entry name" value="Cysteine proteinases"/>
    <property type="match status" value="1"/>
</dbReference>
<keyword evidence="6" id="KW-0282">Flagellum</keyword>
<keyword evidence="5" id="KW-0221">Differentiation</keyword>
<evidence type="ECO:0000256" key="1">
    <source>
        <dbReference type="ARBA" id="ARBA00004611"/>
    </source>
</evidence>
<evidence type="ECO:0000256" key="13">
    <source>
        <dbReference type="ARBA" id="ARBA00031733"/>
    </source>
</evidence>
<keyword evidence="9" id="KW-0969">Cilium</keyword>
<dbReference type="InParanoid" id="H0VZE2"/>
<protein>
    <recommendedName>
        <fullName evidence="3">Dynein regulatory complex subunit 7</fullName>
    </recommendedName>
    <alternativeName>
        <fullName evidence="12">Coiled-coil domain-containing protein 135</fullName>
    </alternativeName>
    <alternativeName>
        <fullName evidence="13">Coiled-coil domain-containing protein lobo homolog</fullName>
    </alternativeName>
</protein>
<dbReference type="HOGENOM" id="CLU_016052_0_0_1"/>
<dbReference type="Proteomes" id="UP000005447">
    <property type="component" value="Unassembled WGS sequence"/>
</dbReference>
<dbReference type="GO" id="GO:0005737">
    <property type="term" value="C:cytoplasm"/>
    <property type="evidence" value="ECO:0007669"/>
    <property type="project" value="Ensembl"/>
</dbReference>
<evidence type="ECO:0000259" key="17">
    <source>
        <dbReference type="Pfam" id="PF24656"/>
    </source>
</evidence>
<dbReference type="GO" id="GO:0007288">
    <property type="term" value="P:sperm axoneme assembly"/>
    <property type="evidence" value="ECO:0007669"/>
    <property type="project" value="Ensembl"/>
</dbReference>
<dbReference type="Pfam" id="PF24656">
    <property type="entry name" value="CEPT76_peptidase"/>
    <property type="match status" value="1"/>
</dbReference>
<dbReference type="eggNOG" id="ENOG502QRNZ">
    <property type="taxonomic scope" value="Eukaryota"/>
</dbReference>
<dbReference type="InterPro" id="IPR033551">
    <property type="entry name" value="DRC7/lobo"/>
</dbReference>
<feature type="domain" description="Dynein regulatory complex subunit 7 MORN" evidence="18">
    <location>
        <begin position="430"/>
        <end position="712"/>
    </location>
</feature>
<dbReference type="Ensembl" id="ENSCPOT00000027538.2">
    <property type="protein sequence ID" value="ENSCPOP00000016074.2"/>
    <property type="gene ID" value="ENSCPOG00000023534.2"/>
</dbReference>
<dbReference type="FunCoup" id="H0VZE2">
    <property type="interactions" value="48"/>
</dbReference>
<dbReference type="Pfam" id="PF24671">
    <property type="entry name" value="DRC7_C"/>
    <property type="match status" value="1"/>
</dbReference>
<evidence type="ECO:0000256" key="16">
    <source>
        <dbReference type="SAM" id="MobiDB-lite"/>
    </source>
</evidence>
<comment type="subcellular location">
    <subcellularLocation>
        <location evidence="1">Cytoplasm</location>
        <location evidence="1">Cytoskeleton</location>
        <location evidence="1">Flagellum axoneme</location>
    </subcellularLocation>
</comment>
<evidence type="ECO:0000256" key="7">
    <source>
        <dbReference type="ARBA" id="ARBA00022871"/>
    </source>
</evidence>
<reference evidence="20" key="3">
    <citation type="submission" date="2025-09" db="UniProtKB">
        <authorList>
            <consortium name="Ensembl"/>
        </authorList>
    </citation>
    <scope>IDENTIFICATION</scope>
    <source>
        <strain evidence="20">2N</strain>
    </source>
</reference>
<evidence type="ECO:0000256" key="14">
    <source>
        <dbReference type="ARBA" id="ARBA00046717"/>
    </source>
</evidence>
<evidence type="ECO:0000256" key="6">
    <source>
        <dbReference type="ARBA" id="ARBA00022846"/>
    </source>
</evidence>
<dbReference type="Gene3D" id="3.10.620.30">
    <property type="match status" value="1"/>
</dbReference>
<evidence type="ECO:0000256" key="9">
    <source>
        <dbReference type="ARBA" id="ARBA00023069"/>
    </source>
</evidence>
<keyword evidence="10" id="KW-0206">Cytoskeleton</keyword>
<name>H0VZE2_CAVPO</name>
<accession>H0VZE2</accession>
<dbReference type="InterPro" id="IPR056290">
    <property type="entry name" value="CEPT76/DRC7_peptidase-like_dom"/>
</dbReference>
<evidence type="ECO:0000256" key="12">
    <source>
        <dbReference type="ARBA" id="ARBA00031627"/>
    </source>
</evidence>
<sequence>MEVLKEKVEEEEAAEREEAAEWPERMEKTRPAEVQKEETIMSQEMLRDLERKLSEIKVPIPAEPPAVIEDTIDISNLPPSYKTNTPKEQHLLQVADNFSRQYSHLCPDRVPLFLHPLNECEVPKFVSTTIRPTLMPYPDLYNWDGCANFVSDFLTRVPLPDPLKLPSHLYSSTTVLKQQKGNCFDFSTLLCSMLLGAGYDAYCVSGYGSQALCNMDLTREVCPLTVKPKETVKKKEKAQPKKYTIKPPRDLTSRFEHEQEIKKQEEAKAQEEKRRWEEEERLQEAEKEKPDPLHGLRVHCWVLVLSGKREVPESFFIDPFTGRSYSTQDDHFLGIESLWNHRNYWINMQDCWNCCKDLVFDLGDPVRWEYMLLGTDKPQLSLDEEEDEGLNDDDDIEDLDKETEDKSFDMPSSWVEQIEISPEAFETRCPNGRKVLQYKRARLEKWALYLKSNGLVCRLTTYEDLECTKILEIKEWYQNREDTLELKHINNSTGLHTDYFRPGHPQALRVHSYKSMQPENDRVMEFYETARVDGLIKREETPRTMTEYYQGRPDFLSYRHINFGPRVKKLTLTSSESNPRPVVKITERFSRNPEKPADEDVAERVFLITEERIQLRYHCRDDHITASKREFLQRSEVDSKGNKIIMTPDMCISFEVEPMEHTKKLLYQYETMMHLKNEEKLSKHQAWESEQEVLEILKLREEEEEAHTLNISIYDTKRNEKSKEYREAMERVMHEEHLRQVEAQLDYLAPFLAQLPPGEKLTRIQAVHLRDECLSDFKQRLIDKANLIQARFEKENQELQKKQQWYQENQVTLTPEEEDQYLSYCSQAMFRIRILEQRLNRHKELAPLKYLALEEKLYKDPRLAEFLKVLQ</sequence>
<evidence type="ECO:0000256" key="4">
    <source>
        <dbReference type="ARBA" id="ARBA00022490"/>
    </source>
</evidence>
<feature type="domain" description="Dynein regulatory complex subunit 7 C-terminal" evidence="19">
    <location>
        <begin position="759"/>
        <end position="867"/>
    </location>
</feature>
<dbReference type="STRING" id="10141.ENSCPOP00000016074"/>
<evidence type="ECO:0000256" key="5">
    <source>
        <dbReference type="ARBA" id="ARBA00022782"/>
    </source>
</evidence>
<evidence type="ECO:0000256" key="11">
    <source>
        <dbReference type="ARBA" id="ARBA00023273"/>
    </source>
</evidence>
<keyword evidence="7" id="KW-0744">Spermatogenesis</keyword>
<organism evidence="20 21">
    <name type="scientific">Cavia porcellus</name>
    <name type="common">Guinea pig</name>
    <dbReference type="NCBI Taxonomy" id="10141"/>
    <lineage>
        <taxon>Eukaryota</taxon>
        <taxon>Metazoa</taxon>
        <taxon>Chordata</taxon>
        <taxon>Craniata</taxon>
        <taxon>Vertebrata</taxon>
        <taxon>Euteleostomi</taxon>
        <taxon>Mammalia</taxon>
        <taxon>Eutheria</taxon>
        <taxon>Euarchontoglires</taxon>
        <taxon>Glires</taxon>
        <taxon>Rodentia</taxon>
        <taxon>Hystricomorpha</taxon>
        <taxon>Caviidae</taxon>
        <taxon>Cavia</taxon>
    </lineage>
</organism>
<dbReference type="GeneTree" id="ENSGT00390000004913"/>
<dbReference type="InterPro" id="IPR056292">
    <property type="entry name" value="DRC7_C"/>
</dbReference>
<evidence type="ECO:0000256" key="10">
    <source>
        <dbReference type="ARBA" id="ARBA00023212"/>
    </source>
</evidence>
<evidence type="ECO:0000256" key="15">
    <source>
        <dbReference type="SAM" id="Coils"/>
    </source>
</evidence>
<dbReference type="CTD" id="84229"/>
<evidence type="ECO:0000256" key="2">
    <source>
        <dbReference type="ARBA" id="ARBA00010738"/>
    </source>
</evidence>
<gene>
    <name evidence="20" type="primary">DRC7</name>
</gene>
<keyword evidence="8 15" id="KW-0175">Coiled coil</keyword>
<dbReference type="EMBL" id="AAKN02026943">
    <property type="status" value="NOT_ANNOTATED_CDS"/>
    <property type="molecule type" value="Genomic_DNA"/>
</dbReference>
<dbReference type="OrthoDB" id="10262874at2759"/>
<feature type="region of interest" description="Disordered" evidence="16">
    <location>
        <begin position="1"/>
        <end position="36"/>
    </location>
</feature>
<keyword evidence="21" id="KW-1185">Reference proteome</keyword>
<evidence type="ECO:0000256" key="8">
    <source>
        <dbReference type="ARBA" id="ARBA00023054"/>
    </source>
</evidence>
<evidence type="ECO:0000313" key="20">
    <source>
        <dbReference type="Ensembl" id="ENSCPOP00000016074.2"/>
    </source>
</evidence>
<keyword evidence="4" id="KW-0963">Cytoplasm</keyword>
<evidence type="ECO:0000313" key="21">
    <source>
        <dbReference type="Proteomes" id="UP000005447"/>
    </source>
</evidence>
<feature type="region of interest" description="Disordered" evidence="16">
    <location>
        <begin position="254"/>
        <end position="274"/>
    </location>
</feature>
<reference evidence="21" key="1">
    <citation type="journal article" date="2011" name="Nature">
        <title>A high-resolution map of human evolutionary constraint using 29 mammals.</title>
        <authorList>
            <person name="Lindblad-Toh K."/>
            <person name="Garber M."/>
            <person name="Zuk O."/>
            <person name="Lin M.F."/>
            <person name="Parker B.J."/>
            <person name="Washietl S."/>
            <person name="Kheradpour P."/>
            <person name="Ernst J."/>
            <person name="Jordan G."/>
            <person name="Mauceli E."/>
            <person name="Ward L.D."/>
            <person name="Lowe C.B."/>
            <person name="Holloway A.K."/>
            <person name="Clamp M."/>
            <person name="Gnerre S."/>
            <person name="Alfoldi J."/>
            <person name="Beal K."/>
            <person name="Chang J."/>
            <person name="Clawson H."/>
            <person name="Cuff J."/>
            <person name="Di Palma F."/>
            <person name="Fitzgerald S."/>
            <person name="Flicek P."/>
            <person name="Guttman M."/>
            <person name="Hubisz M.J."/>
            <person name="Jaffe D.B."/>
            <person name="Jungreis I."/>
            <person name="Kent W.J."/>
            <person name="Kostka D."/>
            <person name="Lara M."/>
            <person name="Martins A.L."/>
            <person name="Massingham T."/>
            <person name="Moltke I."/>
            <person name="Raney B.J."/>
            <person name="Rasmussen M.D."/>
            <person name="Robinson J."/>
            <person name="Stark A."/>
            <person name="Vilella A.J."/>
            <person name="Wen J."/>
            <person name="Xie X."/>
            <person name="Zody M.C."/>
            <person name="Baldwin J."/>
            <person name="Bloom T."/>
            <person name="Chin C.W."/>
            <person name="Heiman D."/>
            <person name="Nicol R."/>
            <person name="Nusbaum C."/>
            <person name="Young S."/>
            <person name="Wilkinson J."/>
            <person name="Worley K.C."/>
            <person name="Kovar C.L."/>
            <person name="Muzny D.M."/>
            <person name="Gibbs R.A."/>
            <person name="Cree A."/>
            <person name="Dihn H.H."/>
            <person name="Fowler G."/>
            <person name="Jhangiani S."/>
            <person name="Joshi V."/>
            <person name="Lee S."/>
            <person name="Lewis L.R."/>
            <person name="Nazareth L.V."/>
            <person name="Okwuonu G."/>
            <person name="Santibanez J."/>
            <person name="Warren W.C."/>
            <person name="Mardis E.R."/>
            <person name="Weinstock G.M."/>
            <person name="Wilson R.K."/>
            <person name="Delehaunty K."/>
            <person name="Dooling D."/>
            <person name="Fronik C."/>
            <person name="Fulton L."/>
            <person name="Fulton B."/>
            <person name="Graves T."/>
            <person name="Minx P."/>
            <person name="Sodergren E."/>
            <person name="Birney E."/>
            <person name="Margulies E.H."/>
            <person name="Herrero J."/>
            <person name="Green E.D."/>
            <person name="Haussler D."/>
            <person name="Siepel A."/>
            <person name="Goldman N."/>
            <person name="Pollard K.S."/>
            <person name="Pedersen J.S."/>
            <person name="Lander E.S."/>
            <person name="Kellis M."/>
        </authorList>
    </citation>
    <scope>NUCLEOTIDE SEQUENCE [LARGE SCALE GENOMIC DNA]</scope>
    <source>
        <strain evidence="21">2N</strain>
    </source>
</reference>
<dbReference type="Pfam" id="PF24667">
    <property type="entry name" value="MORN_DRC7"/>
    <property type="match status" value="1"/>
</dbReference>
<evidence type="ECO:0000259" key="19">
    <source>
        <dbReference type="Pfam" id="PF24671"/>
    </source>
</evidence>
<dbReference type="GeneID" id="100714492"/>
<dbReference type="GO" id="GO:0031514">
    <property type="term" value="C:motile cilium"/>
    <property type="evidence" value="ECO:0007669"/>
    <property type="project" value="TreeGrafter"/>
</dbReference>
<reference evidence="20" key="2">
    <citation type="submission" date="2025-08" db="UniProtKB">
        <authorList>
            <consortium name="Ensembl"/>
        </authorList>
    </citation>
    <scope>IDENTIFICATION</scope>
    <source>
        <strain evidence="20">2N</strain>
    </source>
</reference>
<dbReference type="PANTHER" id="PTHR35249">
    <property type="entry name" value="DYNEIN REGULATORY COMPLEX SUBUNIT 7"/>
    <property type="match status" value="1"/>
</dbReference>
<evidence type="ECO:0000256" key="3">
    <source>
        <dbReference type="ARBA" id="ARBA00021303"/>
    </source>
</evidence>
<dbReference type="KEGG" id="cpoc:100714492"/>
<comment type="subunit">
    <text evidence="14">Component of the nexin-dynein regulatory complex (N-DRC). Interacts with TCTE1/DRC5. Interacts with DRC3 and GAS8/DRC4.</text>
</comment>
<dbReference type="OMA" id="CRDDYIT"/>
<dbReference type="VEuPathDB" id="HostDB:ENSCPOG00000023534"/>
<keyword evidence="11" id="KW-0966">Cell projection</keyword>
<dbReference type="AlphaFoldDB" id="H0VZE2"/>
<feature type="domain" description="CEP76/DRC7 peptidase-like" evidence="17">
    <location>
        <begin position="298"/>
        <end position="371"/>
    </location>
</feature>
<evidence type="ECO:0000259" key="18">
    <source>
        <dbReference type="Pfam" id="PF24667"/>
    </source>
</evidence>
<feature type="coiled-coil region" evidence="15">
    <location>
        <begin position="778"/>
        <end position="809"/>
    </location>
</feature>